<evidence type="ECO:0000256" key="3">
    <source>
        <dbReference type="ARBA" id="ARBA00022679"/>
    </source>
</evidence>
<sequence>MENGRAPAHRSVTVVIPTRNRPALLRAAAHAAREQHGVDVEVIAVDDASDDADAIRDTAESAGIELIRFDRRRGVAEARNAGIAAARTPWIALLDDDDRWAPRKLAEQLAAAERTGALWVYSDALLVTPVGDVLETHWAPDPRGVVDQLFAYNPIPAGASNVLLNQQLLRAVGPFDTSLEHFADWDLWLRLAHHAPPARADAVGVAYVRHAASMQSVGVGTAADELERFACAVQARFGRRLDTTLAREWILQGEARACHHLRAATGYARLGARNPSRRFLREGVRQLALASGAASPRTGPAFPQGPTWARPTFRPPVD</sequence>
<evidence type="ECO:0000256" key="1">
    <source>
        <dbReference type="ARBA" id="ARBA00006739"/>
    </source>
</evidence>
<evidence type="ECO:0000256" key="2">
    <source>
        <dbReference type="ARBA" id="ARBA00022676"/>
    </source>
</evidence>
<dbReference type="InterPro" id="IPR050834">
    <property type="entry name" value="Glycosyltransf_2"/>
</dbReference>
<name>A0ABY5PE90_9ACTN</name>
<dbReference type="Pfam" id="PF00535">
    <property type="entry name" value="Glycos_transf_2"/>
    <property type="match status" value="1"/>
</dbReference>
<evidence type="ECO:0000259" key="5">
    <source>
        <dbReference type="Pfam" id="PF00535"/>
    </source>
</evidence>
<comment type="similarity">
    <text evidence="1">Belongs to the glycosyltransferase 2 family.</text>
</comment>
<feature type="region of interest" description="Disordered" evidence="4">
    <location>
        <begin position="292"/>
        <end position="318"/>
    </location>
</feature>
<dbReference type="PANTHER" id="PTHR43685">
    <property type="entry name" value="GLYCOSYLTRANSFERASE"/>
    <property type="match status" value="1"/>
</dbReference>
<accession>A0ABY5PE90</accession>
<proteinExistence type="inferred from homology"/>
<feature type="domain" description="Glycosyltransferase 2-like" evidence="5">
    <location>
        <begin position="13"/>
        <end position="118"/>
    </location>
</feature>
<dbReference type="InterPro" id="IPR029044">
    <property type="entry name" value="Nucleotide-diphossugar_trans"/>
</dbReference>
<protein>
    <submittedName>
        <fullName evidence="6">Glycosyltransferase family 2 protein</fullName>
    </submittedName>
</protein>
<dbReference type="PANTHER" id="PTHR43685:SF5">
    <property type="entry name" value="GLYCOSYLTRANSFERASE EPSE-RELATED"/>
    <property type="match status" value="1"/>
</dbReference>
<organism evidence="6 7">
    <name type="scientific">Svornostia abyssi</name>
    <dbReference type="NCBI Taxonomy" id="2898438"/>
    <lineage>
        <taxon>Bacteria</taxon>
        <taxon>Bacillati</taxon>
        <taxon>Actinomycetota</taxon>
        <taxon>Thermoleophilia</taxon>
        <taxon>Solirubrobacterales</taxon>
        <taxon>Baekduiaceae</taxon>
        <taxon>Svornostia</taxon>
    </lineage>
</organism>
<keyword evidence="3" id="KW-0808">Transferase</keyword>
<evidence type="ECO:0000313" key="7">
    <source>
        <dbReference type="Proteomes" id="UP001058860"/>
    </source>
</evidence>
<reference evidence="7" key="1">
    <citation type="submission" date="2021-11" db="EMBL/GenBank/DDBJ databases">
        <title>Cultivation dependent microbiological survey of springs from the worlds oldest radium mine currently devoted to the extraction of radon-saturated water.</title>
        <authorList>
            <person name="Kapinusova G."/>
            <person name="Smrhova T."/>
            <person name="Strejcek M."/>
            <person name="Suman J."/>
            <person name="Jani K."/>
            <person name="Pajer P."/>
            <person name="Uhlik O."/>
        </authorList>
    </citation>
    <scope>NUCLEOTIDE SEQUENCE [LARGE SCALE GENOMIC DNA]</scope>
    <source>
        <strain evidence="7">J379</strain>
    </source>
</reference>
<dbReference type="InterPro" id="IPR001173">
    <property type="entry name" value="Glyco_trans_2-like"/>
</dbReference>
<dbReference type="Gene3D" id="3.90.550.10">
    <property type="entry name" value="Spore Coat Polysaccharide Biosynthesis Protein SpsA, Chain A"/>
    <property type="match status" value="1"/>
</dbReference>
<evidence type="ECO:0000256" key="4">
    <source>
        <dbReference type="SAM" id="MobiDB-lite"/>
    </source>
</evidence>
<keyword evidence="2" id="KW-0328">Glycosyltransferase</keyword>
<dbReference type="EMBL" id="CP088295">
    <property type="protein sequence ID" value="UUY02951.1"/>
    <property type="molecule type" value="Genomic_DNA"/>
</dbReference>
<gene>
    <name evidence="6" type="ORF">LRS13_20035</name>
</gene>
<dbReference type="SUPFAM" id="SSF53448">
    <property type="entry name" value="Nucleotide-diphospho-sugar transferases"/>
    <property type="match status" value="1"/>
</dbReference>
<keyword evidence="7" id="KW-1185">Reference proteome</keyword>
<dbReference type="RefSeq" id="WP_353863472.1">
    <property type="nucleotide sequence ID" value="NZ_CP088295.1"/>
</dbReference>
<dbReference type="Proteomes" id="UP001058860">
    <property type="component" value="Chromosome"/>
</dbReference>
<evidence type="ECO:0000313" key="6">
    <source>
        <dbReference type="EMBL" id="UUY02951.1"/>
    </source>
</evidence>